<organism evidence="1 2">
    <name type="scientific">Bradyrhizobium canariense</name>
    <dbReference type="NCBI Taxonomy" id="255045"/>
    <lineage>
        <taxon>Bacteria</taxon>
        <taxon>Pseudomonadati</taxon>
        <taxon>Pseudomonadota</taxon>
        <taxon>Alphaproteobacteria</taxon>
        <taxon>Hyphomicrobiales</taxon>
        <taxon>Nitrobacteraceae</taxon>
        <taxon>Bradyrhizobium</taxon>
    </lineage>
</organism>
<dbReference type="Proteomes" id="UP000243904">
    <property type="component" value="Chromosome I"/>
</dbReference>
<name>A0A1H2AVS9_9BRAD</name>
<keyword evidence="2" id="KW-1185">Reference proteome</keyword>
<accession>A0A1H2AVS9</accession>
<sequence length="87" mass="9485">MLRNAAVVLAILLVFGVSGLPASAFTRGSGYGGCSESDGFRENHLSGCFRRTPREAYGGYENRVGGFRSYGDHDMWGHWGAYYGPMI</sequence>
<protein>
    <submittedName>
        <fullName evidence="1">Uncharacterized protein</fullName>
    </submittedName>
</protein>
<dbReference type="EMBL" id="LT629750">
    <property type="protein sequence ID" value="SDT49887.1"/>
    <property type="molecule type" value="Genomic_DNA"/>
</dbReference>
<dbReference type="AlphaFoldDB" id="A0A1H2AVS9"/>
<gene>
    <name evidence="1" type="ORF">SAMN05444158_6515</name>
</gene>
<proteinExistence type="predicted"/>
<evidence type="ECO:0000313" key="1">
    <source>
        <dbReference type="EMBL" id="SDT49887.1"/>
    </source>
</evidence>
<reference evidence="2" key="1">
    <citation type="submission" date="2016-10" db="EMBL/GenBank/DDBJ databases">
        <authorList>
            <person name="Varghese N."/>
            <person name="Submissions S."/>
        </authorList>
    </citation>
    <scope>NUCLEOTIDE SEQUENCE [LARGE SCALE GENOMIC DNA]</scope>
    <source>
        <strain evidence="2">GAS369</strain>
    </source>
</reference>
<evidence type="ECO:0000313" key="2">
    <source>
        <dbReference type="Proteomes" id="UP000243904"/>
    </source>
</evidence>